<protein>
    <recommendedName>
        <fullName evidence="9">Subtilisin inhibitor domain-containing protein</fullName>
    </recommendedName>
</protein>
<feature type="domain" description="Subtilisin inhibitor" evidence="9">
    <location>
        <begin position="34"/>
        <end position="120"/>
    </location>
</feature>
<evidence type="ECO:0000313" key="10">
    <source>
        <dbReference type="EMBL" id="NYI93912.1"/>
    </source>
</evidence>
<dbReference type="AlphaFoldDB" id="A0A853BH22"/>
<evidence type="ECO:0000259" key="9">
    <source>
        <dbReference type="Pfam" id="PF00720"/>
    </source>
</evidence>
<dbReference type="InterPro" id="IPR023549">
    <property type="entry name" value="Subtilisin_inhibitor"/>
</dbReference>
<organism evidence="10 11">
    <name type="scientific">Streptomonospora nanhaiensis</name>
    <dbReference type="NCBI Taxonomy" id="1323731"/>
    <lineage>
        <taxon>Bacteria</taxon>
        <taxon>Bacillati</taxon>
        <taxon>Actinomycetota</taxon>
        <taxon>Actinomycetes</taxon>
        <taxon>Streptosporangiales</taxon>
        <taxon>Nocardiopsidaceae</taxon>
        <taxon>Streptomonospora</taxon>
    </lineage>
</organism>
<evidence type="ECO:0000256" key="1">
    <source>
        <dbReference type="ARBA" id="ARBA00004613"/>
    </source>
</evidence>
<evidence type="ECO:0000256" key="6">
    <source>
        <dbReference type="ARBA" id="ARBA00023157"/>
    </source>
</evidence>
<name>A0A853BH22_9ACTN</name>
<evidence type="ECO:0000256" key="7">
    <source>
        <dbReference type="SAM" id="MobiDB-lite"/>
    </source>
</evidence>
<sequence length="134" mass="13967">MRNRRTAAVLALAAGLAAATLASTPAQAAAEPRSRLELTVENGDASTRTSTTLDCHPAGGTHPEAARACAALETAGGDFDRLGTARQQQVVCTLQYDPVRLSATGTWKGRPVEWQKEFGNACEAQGATDGVFPL</sequence>
<feature type="signal peptide" evidence="8">
    <location>
        <begin position="1"/>
        <end position="28"/>
    </location>
</feature>
<dbReference type="SUPFAM" id="SSF55399">
    <property type="entry name" value="Subtilisin inhibitor"/>
    <property type="match status" value="1"/>
</dbReference>
<dbReference type="Gene3D" id="3.30.350.10">
    <property type="entry name" value="Subtilisin inhibitor-like"/>
    <property type="match status" value="1"/>
</dbReference>
<keyword evidence="5" id="KW-0722">Serine protease inhibitor</keyword>
<dbReference type="InterPro" id="IPR020054">
    <property type="entry name" value="Prot_inh_SSI_I16_CS"/>
</dbReference>
<dbReference type="Pfam" id="PF00720">
    <property type="entry name" value="SSI"/>
    <property type="match status" value="1"/>
</dbReference>
<dbReference type="Proteomes" id="UP000575985">
    <property type="component" value="Unassembled WGS sequence"/>
</dbReference>
<evidence type="ECO:0000256" key="8">
    <source>
        <dbReference type="SAM" id="SignalP"/>
    </source>
</evidence>
<comment type="similarity">
    <text evidence="2">Belongs to the protease inhibitor I16 (SSI) family.</text>
</comment>
<keyword evidence="8" id="KW-0732">Signal</keyword>
<reference evidence="10 11" key="1">
    <citation type="submission" date="2020-07" db="EMBL/GenBank/DDBJ databases">
        <title>Sequencing the genomes of 1000 actinobacteria strains.</title>
        <authorList>
            <person name="Klenk H.-P."/>
        </authorList>
    </citation>
    <scope>NUCLEOTIDE SEQUENCE [LARGE SCALE GENOMIC DNA]</scope>
    <source>
        <strain evidence="10 11">DSM 45927</strain>
    </source>
</reference>
<comment type="subcellular location">
    <subcellularLocation>
        <location evidence="1">Secreted</location>
    </subcellularLocation>
</comment>
<dbReference type="InterPro" id="IPR006311">
    <property type="entry name" value="TAT_signal"/>
</dbReference>
<dbReference type="RefSeq" id="WP_179765669.1">
    <property type="nucleotide sequence ID" value="NZ_JACCFO010000001.1"/>
</dbReference>
<feature type="region of interest" description="Disordered" evidence="7">
    <location>
        <begin position="24"/>
        <end position="59"/>
    </location>
</feature>
<keyword evidence="11" id="KW-1185">Reference proteome</keyword>
<feature type="compositionally biased region" description="Polar residues" evidence="7">
    <location>
        <begin position="44"/>
        <end position="53"/>
    </location>
</feature>
<dbReference type="InterPro" id="IPR036819">
    <property type="entry name" value="Subtilisin_inhibitor-like_sf"/>
</dbReference>
<dbReference type="PROSITE" id="PS00999">
    <property type="entry name" value="SSI"/>
    <property type="match status" value="1"/>
</dbReference>
<dbReference type="GO" id="GO:0005576">
    <property type="term" value="C:extracellular region"/>
    <property type="evidence" value="ECO:0007669"/>
    <property type="project" value="UniProtKB-SubCell"/>
</dbReference>
<proteinExistence type="inferred from homology"/>
<feature type="chain" id="PRO_5032466923" description="Subtilisin inhibitor domain-containing protein" evidence="8">
    <location>
        <begin position="29"/>
        <end position="134"/>
    </location>
</feature>
<dbReference type="PROSITE" id="PS51318">
    <property type="entry name" value="TAT"/>
    <property type="match status" value="1"/>
</dbReference>
<evidence type="ECO:0000256" key="3">
    <source>
        <dbReference type="ARBA" id="ARBA00022525"/>
    </source>
</evidence>
<evidence type="ECO:0000313" key="11">
    <source>
        <dbReference type="Proteomes" id="UP000575985"/>
    </source>
</evidence>
<comment type="caution">
    <text evidence="10">The sequence shown here is derived from an EMBL/GenBank/DDBJ whole genome shotgun (WGS) entry which is preliminary data.</text>
</comment>
<keyword evidence="3" id="KW-0964">Secreted</keyword>
<dbReference type="GO" id="GO:0004867">
    <property type="term" value="F:serine-type endopeptidase inhibitor activity"/>
    <property type="evidence" value="ECO:0007669"/>
    <property type="project" value="UniProtKB-KW"/>
</dbReference>
<evidence type="ECO:0000256" key="2">
    <source>
        <dbReference type="ARBA" id="ARBA00010472"/>
    </source>
</evidence>
<evidence type="ECO:0000256" key="5">
    <source>
        <dbReference type="ARBA" id="ARBA00022900"/>
    </source>
</evidence>
<dbReference type="EMBL" id="JACCFO010000001">
    <property type="protein sequence ID" value="NYI93912.1"/>
    <property type="molecule type" value="Genomic_DNA"/>
</dbReference>
<evidence type="ECO:0000256" key="4">
    <source>
        <dbReference type="ARBA" id="ARBA00022690"/>
    </source>
</evidence>
<accession>A0A853BH22</accession>
<gene>
    <name evidence="10" type="ORF">HNR12_000189</name>
</gene>
<keyword evidence="4" id="KW-0646">Protease inhibitor</keyword>
<keyword evidence="6" id="KW-1015">Disulfide bond</keyword>